<feature type="chain" id="PRO_5040966665" description="Secreted protein" evidence="1">
    <location>
        <begin position="22"/>
        <end position="74"/>
    </location>
</feature>
<keyword evidence="1" id="KW-0732">Signal</keyword>
<accession>A0A9W9DVA7</accession>
<protein>
    <recommendedName>
        <fullName evidence="4">Secreted protein</fullName>
    </recommendedName>
</protein>
<gene>
    <name evidence="2" type="ORF">J3R30DRAFT_3430010</name>
</gene>
<sequence>MIMIMSLLLSLTFKLTVPVQSYSDSYRLYIACRLLLHSQISHSYRCVLRLRYGCLQYLRLSTLQVGGPRSEMIM</sequence>
<keyword evidence="3" id="KW-1185">Reference proteome</keyword>
<reference evidence="2" key="1">
    <citation type="submission" date="2022-08" db="EMBL/GenBank/DDBJ databases">
        <title>A Global Phylogenomic Analysis of the Shiitake Genus Lentinula.</title>
        <authorList>
            <consortium name="DOE Joint Genome Institute"/>
            <person name="Sierra-Patev S."/>
            <person name="Min B."/>
            <person name="Naranjo-Ortiz M."/>
            <person name="Looney B."/>
            <person name="Konkel Z."/>
            <person name="Slot J.C."/>
            <person name="Sakamoto Y."/>
            <person name="Steenwyk J.L."/>
            <person name="Rokas A."/>
            <person name="Carro J."/>
            <person name="Camarero S."/>
            <person name="Ferreira P."/>
            <person name="Molpeceres G."/>
            <person name="Ruiz-Duenas F.J."/>
            <person name="Serrano A."/>
            <person name="Henrissat B."/>
            <person name="Drula E."/>
            <person name="Hughes K.W."/>
            <person name="Mata J.L."/>
            <person name="Ishikawa N.K."/>
            <person name="Vargas-Isla R."/>
            <person name="Ushijima S."/>
            <person name="Smith C.A."/>
            <person name="Ahrendt S."/>
            <person name="Andreopoulos W."/>
            <person name="He G."/>
            <person name="Labutti K."/>
            <person name="Lipzen A."/>
            <person name="Ng V."/>
            <person name="Riley R."/>
            <person name="Sandor L."/>
            <person name="Barry K."/>
            <person name="Martinez A.T."/>
            <person name="Xiao Y."/>
            <person name="Gibbons J.G."/>
            <person name="Terashima K."/>
            <person name="Grigoriev I.V."/>
            <person name="Hibbett D.S."/>
        </authorList>
    </citation>
    <scope>NUCLEOTIDE SEQUENCE</scope>
    <source>
        <strain evidence="2">JLM2183</strain>
    </source>
</reference>
<dbReference type="AlphaFoldDB" id="A0A9W9DVA7"/>
<proteinExistence type="predicted"/>
<evidence type="ECO:0000313" key="3">
    <source>
        <dbReference type="Proteomes" id="UP001150266"/>
    </source>
</evidence>
<evidence type="ECO:0000313" key="2">
    <source>
        <dbReference type="EMBL" id="KAJ4487640.1"/>
    </source>
</evidence>
<comment type="caution">
    <text evidence="2">The sequence shown here is derived from an EMBL/GenBank/DDBJ whole genome shotgun (WGS) entry which is preliminary data.</text>
</comment>
<feature type="signal peptide" evidence="1">
    <location>
        <begin position="1"/>
        <end position="21"/>
    </location>
</feature>
<dbReference type="Proteomes" id="UP001150266">
    <property type="component" value="Unassembled WGS sequence"/>
</dbReference>
<organism evidence="2 3">
    <name type="scientific">Lentinula aciculospora</name>
    <dbReference type="NCBI Taxonomy" id="153920"/>
    <lineage>
        <taxon>Eukaryota</taxon>
        <taxon>Fungi</taxon>
        <taxon>Dikarya</taxon>
        <taxon>Basidiomycota</taxon>
        <taxon>Agaricomycotina</taxon>
        <taxon>Agaricomycetes</taxon>
        <taxon>Agaricomycetidae</taxon>
        <taxon>Agaricales</taxon>
        <taxon>Marasmiineae</taxon>
        <taxon>Omphalotaceae</taxon>
        <taxon>Lentinula</taxon>
    </lineage>
</organism>
<dbReference type="EMBL" id="JAOTPV010000002">
    <property type="protein sequence ID" value="KAJ4487640.1"/>
    <property type="molecule type" value="Genomic_DNA"/>
</dbReference>
<evidence type="ECO:0000256" key="1">
    <source>
        <dbReference type="SAM" id="SignalP"/>
    </source>
</evidence>
<name>A0A9W9DVA7_9AGAR</name>
<evidence type="ECO:0008006" key="4">
    <source>
        <dbReference type="Google" id="ProtNLM"/>
    </source>
</evidence>